<proteinExistence type="predicted"/>
<accession>A0AAV5A146</accession>
<dbReference type="Gene3D" id="2.80.10.50">
    <property type="match status" value="2"/>
</dbReference>
<evidence type="ECO:0008006" key="3">
    <source>
        <dbReference type="Google" id="ProtNLM"/>
    </source>
</evidence>
<dbReference type="Pfam" id="PF16850">
    <property type="entry name" value="Inhibitor_I66"/>
    <property type="match status" value="2"/>
</dbReference>
<evidence type="ECO:0000313" key="1">
    <source>
        <dbReference type="EMBL" id="GJJ07980.1"/>
    </source>
</evidence>
<dbReference type="GO" id="GO:0004867">
    <property type="term" value="F:serine-type endopeptidase inhibitor activity"/>
    <property type="evidence" value="ECO:0007669"/>
    <property type="project" value="InterPro"/>
</dbReference>
<evidence type="ECO:0000313" key="2">
    <source>
        <dbReference type="Proteomes" id="UP001050691"/>
    </source>
</evidence>
<dbReference type="AlphaFoldDB" id="A0AAV5A146"/>
<reference evidence="1" key="1">
    <citation type="submission" date="2021-10" db="EMBL/GenBank/DDBJ databases">
        <title>De novo Genome Assembly of Clathrus columnatus (Basidiomycota, Fungi) Using Illumina and Nanopore Sequence Data.</title>
        <authorList>
            <person name="Ogiso-Tanaka E."/>
            <person name="Itagaki H."/>
            <person name="Hosoya T."/>
            <person name="Hosaka K."/>
        </authorList>
    </citation>
    <scope>NUCLEOTIDE SEQUENCE</scope>
    <source>
        <strain evidence="1">MO-923</strain>
    </source>
</reference>
<gene>
    <name evidence="1" type="ORF">Clacol_002187</name>
</gene>
<dbReference type="CDD" id="cd23428">
    <property type="entry name" value="beta-trefoil_Ricin_SPI"/>
    <property type="match status" value="1"/>
</dbReference>
<sequence>MCPHCPVSLFYLPQFAKSALFRIEPVTLKSGIYTIHNGTSPGGRSPFEEQSLHPKAIYNATDEASSFWYIHAENNGKYKLLNLGGLVAAEKDLLLALVHPKLDHTDPKFQWTVEPQFHQGRFLYTIKNSSRDGWFTTSDKFSQINVGPLASAESLPPQYSPNALFRVAPFVLKSGFYKIRNNKDLVGRASIEDESLNPKPILNKTDNPDVTWFIQNTGTNRYKLSASQGFDVGSLDSTSEKFRVYDPLAVEEQQPNASLVFAILKPNFVGPNWIIIPRFKYGQDVYTYMFPHLFIQIRIPSPIFVDRSWFAHEEKRSQIEIKNVLLDTLPIAPNLLFKLEPLYIPMKKAL</sequence>
<dbReference type="EMBL" id="BPWL01000002">
    <property type="protein sequence ID" value="GJJ07980.1"/>
    <property type="molecule type" value="Genomic_DNA"/>
</dbReference>
<dbReference type="InterPro" id="IPR031755">
    <property type="entry name" value="Inhibitor_I66"/>
</dbReference>
<keyword evidence="2" id="KW-1185">Reference proteome</keyword>
<dbReference type="Proteomes" id="UP001050691">
    <property type="component" value="Unassembled WGS sequence"/>
</dbReference>
<name>A0AAV5A146_9AGAM</name>
<organism evidence="1 2">
    <name type="scientific">Clathrus columnatus</name>
    <dbReference type="NCBI Taxonomy" id="1419009"/>
    <lineage>
        <taxon>Eukaryota</taxon>
        <taxon>Fungi</taxon>
        <taxon>Dikarya</taxon>
        <taxon>Basidiomycota</taxon>
        <taxon>Agaricomycotina</taxon>
        <taxon>Agaricomycetes</taxon>
        <taxon>Phallomycetidae</taxon>
        <taxon>Phallales</taxon>
        <taxon>Clathraceae</taxon>
        <taxon>Clathrus</taxon>
    </lineage>
</organism>
<protein>
    <recommendedName>
        <fullName evidence="3">Ricin B lectin domain-containing protein</fullName>
    </recommendedName>
</protein>
<comment type="caution">
    <text evidence="1">The sequence shown here is derived from an EMBL/GenBank/DDBJ whole genome shotgun (WGS) entry which is preliminary data.</text>
</comment>